<keyword evidence="3" id="KW-0813">Transport</keyword>
<evidence type="ECO:0000313" key="8">
    <source>
        <dbReference type="Proteomes" id="UP001431221"/>
    </source>
</evidence>
<dbReference type="InterPro" id="IPR006127">
    <property type="entry name" value="ZnuA-like"/>
</dbReference>
<keyword evidence="4" id="KW-0732">Signal</keyword>
<reference evidence="7" key="1">
    <citation type="submission" date="2022-04" db="EMBL/GenBank/DDBJ databases">
        <title>Roseibium sp. CAU 1639 isolated from mud.</title>
        <authorList>
            <person name="Kim W."/>
        </authorList>
    </citation>
    <scope>NUCLEOTIDE SEQUENCE</scope>
    <source>
        <strain evidence="7">CAU 1639</strain>
    </source>
</reference>
<proteinExistence type="inferred from homology"/>
<evidence type="ECO:0000256" key="2">
    <source>
        <dbReference type="ARBA" id="ARBA00015915"/>
    </source>
</evidence>
<keyword evidence="5" id="KW-0406">Ion transport</keyword>
<dbReference type="Gene3D" id="3.40.50.1980">
    <property type="entry name" value="Nitrogenase molybdenum iron protein domain"/>
    <property type="match status" value="2"/>
</dbReference>
<dbReference type="EMBL" id="JALNMJ010000002">
    <property type="protein sequence ID" value="MCK7611346.1"/>
    <property type="molecule type" value="Genomic_DNA"/>
</dbReference>
<organism evidence="7 8">
    <name type="scientific">Roseibium sediminicola</name>
    <dbReference type="NCBI Taxonomy" id="2933272"/>
    <lineage>
        <taxon>Bacteria</taxon>
        <taxon>Pseudomonadati</taxon>
        <taxon>Pseudomonadota</taxon>
        <taxon>Alphaproteobacteria</taxon>
        <taxon>Hyphomicrobiales</taxon>
        <taxon>Stappiaceae</taxon>
        <taxon>Roseibium</taxon>
    </lineage>
</organism>
<dbReference type="Pfam" id="PF01297">
    <property type="entry name" value="ZnuA"/>
    <property type="match status" value="1"/>
</dbReference>
<evidence type="ECO:0000256" key="4">
    <source>
        <dbReference type="ARBA" id="ARBA00022729"/>
    </source>
</evidence>
<evidence type="ECO:0000256" key="1">
    <source>
        <dbReference type="ARBA" id="ARBA00011028"/>
    </source>
</evidence>
<evidence type="ECO:0000313" key="7">
    <source>
        <dbReference type="EMBL" id="MCK7611346.1"/>
    </source>
</evidence>
<evidence type="ECO:0000256" key="6">
    <source>
        <dbReference type="SAM" id="MobiDB-lite"/>
    </source>
</evidence>
<keyword evidence="8" id="KW-1185">Reference proteome</keyword>
<dbReference type="PANTHER" id="PTHR42953">
    <property type="entry name" value="HIGH-AFFINITY ZINC UPTAKE SYSTEM PROTEIN ZNUA-RELATED"/>
    <property type="match status" value="1"/>
</dbReference>
<gene>
    <name evidence="7" type="ORF">M0H32_04165</name>
</gene>
<keyword evidence="5" id="KW-0862">Zinc</keyword>
<feature type="region of interest" description="Disordered" evidence="6">
    <location>
        <begin position="81"/>
        <end position="148"/>
    </location>
</feature>
<dbReference type="PANTHER" id="PTHR42953:SF3">
    <property type="entry name" value="HIGH-AFFINITY ZINC UPTAKE SYSTEM PROTEIN ZNUA"/>
    <property type="match status" value="1"/>
</dbReference>
<protein>
    <recommendedName>
        <fullName evidence="2">High-affinity zinc uptake system protein ZnuA</fullName>
    </recommendedName>
</protein>
<comment type="caution">
    <text evidence="7">The sequence shown here is derived from an EMBL/GenBank/DDBJ whole genome shotgun (WGS) entry which is preliminary data.</text>
</comment>
<sequence length="316" mass="34241">MEGVGEPFILIDGAASPHGFALKPSQAFLLQGADVVFWVGPELTPSLAKPISSMATGATVVELMEAPGISHLALREGVNFDAHDHGHDHGEHHAENEHGHDDHDHEEHTEQDHHDHDEQAEAGHDHDDHDHGKHAEAGHDHDGAGDAHIWLNPDNGIAIAAQMAATLAKADPDNAATYKKNAKAFSERIESLEHEISNELEPVSGKSFIVFHDAYHHFEHHFDIEASGAITLSPEALSSADRIEKIRHRIEDLGVTCVFQEPQFEAKLVNVVLEGSDARSGTLDPLGTQLENGPDLYPNLLKNLSAALTGCLKGEN</sequence>
<dbReference type="SUPFAM" id="SSF53807">
    <property type="entry name" value="Helical backbone' metal receptor"/>
    <property type="match status" value="1"/>
</dbReference>
<evidence type="ECO:0000256" key="5">
    <source>
        <dbReference type="ARBA" id="ARBA00022906"/>
    </source>
</evidence>
<accession>A0ABT0GPJ3</accession>
<evidence type="ECO:0000256" key="3">
    <source>
        <dbReference type="ARBA" id="ARBA00022448"/>
    </source>
</evidence>
<comment type="similarity">
    <text evidence="1">Belongs to the bacterial solute-binding protein 9 family.</text>
</comment>
<keyword evidence="5" id="KW-0864">Zinc transport</keyword>
<feature type="compositionally biased region" description="Basic and acidic residues" evidence="6">
    <location>
        <begin position="81"/>
        <end position="145"/>
    </location>
</feature>
<dbReference type="Proteomes" id="UP001431221">
    <property type="component" value="Unassembled WGS sequence"/>
</dbReference>
<dbReference type="InterPro" id="IPR050492">
    <property type="entry name" value="Bact_metal-bind_prot9"/>
</dbReference>
<name>A0ABT0GPJ3_9HYPH</name>